<dbReference type="InterPro" id="IPR019888">
    <property type="entry name" value="Tscrpt_reg_AsnC-like"/>
</dbReference>
<reference evidence="5" key="2">
    <citation type="submission" date="2022-05" db="EMBL/GenBank/DDBJ databases">
        <authorList>
            <person name="Kim J.-S."/>
            <person name="Lee K."/>
            <person name="Suh M."/>
            <person name="Eom M."/>
            <person name="Kim J.-S."/>
            <person name="Kim D.-S."/>
            <person name="Ko S.-H."/>
            <person name="Shin Y."/>
            <person name="Lee J.-S."/>
        </authorList>
    </citation>
    <scope>NUCLEOTIDE SEQUENCE</scope>
    <source>
        <strain evidence="5">N237</strain>
    </source>
</reference>
<dbReference type="SUPFAM" id="SSF54909">
    <property type="entry name" value="Dimeric alpha+beta barrel"/>
    <property type="match status" value="1"/>
</dbReference>
<keyword evidence="2" id="KW-0238">DNA-binding</keyword>
<keyword evidence="6" id="KW-1185">Reference proteome</keyword>
<dbReference type="Gene3D" id="3.30.70.920">
    <property type="match status" value="1"/>
</dbReference>
<proteinExistence type="predicted"/>
<reference evidence="5" key="1">
    <citation type="journal article" date="2018" name="Int. J. Syst. Evol. Microbiol.">
        <title>Jatrophihabitans telluris sp. nov., isolated from sediment soil of lava forest wetlands and the emended description of the genus Jatrophihabitans.</title>
        <authorList>
            <person name="Lee K.C."/>
            <person name="Suh M.K."/>
            <person name="Eom M.K."/>
            <person name="Kim K.K."/>
            <person name="Kim J.S."/>
            <person name="Kim D.S."/>
            <person name="Ko S.H."/>
            <person name="Shin Y.K."/>
            <person name="Lee J.S."/>
        </authorList>
    </citation>
    <scope>NUCLEOTIDE SEQUENCE</scope>
    <source>
        <strain evidence="5">N237</strain>
    </source>
</reference>
<dbReference type="EMBL" id="CP097332">
    <property type="protein sequence ID" value="UQX86943.1"/>
    <property type="molecule type" value="Genomic_DNA"/>
</dbReference>
<dbReference type="InterPro" id="IPR011008">
    <property type="entry name" value="Dimeric_a/b-barrel"/>
</dbReference>
<dbReference type="Gene3D" id="1.10.10.10">
    <property type="entry name" value="Winged helix-like DNA-binding domain superfamily/Winged helix DNA-binding domain"/>
    <property type="match status" value="1"/>
</dbReference>
<accession>A0ABY4QTE8</accession>
<dbReference type="RefSeq" id="WP_249769354.1">
    <property type="nucleotide sequence ID" value="NZ_CP097332.1"/>
</dbReference>
<keyword evidence="1" id="KW-0805">Transcription regulation</keyword>
<evidence type="ECO:0000256" key="1">
    <source>
        <dbReference type="ARBA" id="ARBA00023015"/>
    </source>
</evidence>
<dbReference type="SUPFAM" id="SSF46785">
    <property type="entry name" value="Winged helix' DNA-binding domain"/>
    <property type="match status" value="1"/>
</dbReference>
<organism evidence="5 6">
    <name type="scientific">Jatrophihabitans telluris</name>
    <dbReference type="NCBI Taxonomy" id="2038343"/>
    <lineage>
        <taxon>Bacteria</taxon>
        <taxon>Bacillati</taxon>
        <taxon>Actinomycetota</taxon>
        <taxon>Actinomycetes</taxon>
        <taxon>Jatrophihabitantales</taxon>
        <taxon>Jatrophihabitantaceae</taxon>
        <taxon>Jatrophihabitans</taxon>
    </lineage>
</organism>
<dbReference type="SMART" id="SM00344">
    <property type="entry name" value="HTH_ASNC"/>
    <property type="match status" value="1"/>
</dbReference>
<keyword evidence="3" id="KW-0804">Transcription</keyword>
<dbReference type="Proteomes" id="UP001056336">
    <property type="component" value="Chromosome"/>
</dbReference>
<evidence type="ECO:0000256" key="3">
    <source>
        <dbReference type="ARBA" id="ARBA00023163"/>
    </source>
</evidence>
<gene>
    <name evidence="5" type="ORF">M6D93_11565</name>
</gene>
<protein>
    <submittedName>
        <fullName evidence="5">Lrp/AsnC family transcriptional regulator</fullName>
    </submittedName>
</protein>
<dbReference type="Pfam" id="PF01037">
    <property type="entry name" value="AsnC_trans_reg"/>
    <property type="match status" value="1"/>
</dbReference>
<feature type="domain" description="HTH asnC-type" evidence="4">
    <location>
        <begin position="10"/>
        <end position="71"/>
    </location>
</feature>
<dbReference type="PANTHER" id="PTHR30154:SF34">
    <property type="entry name" value="TRANSCRIPTIONAL REGULATOR AZLB"/>
    <property type="match status" value="1"/>
</dbReference>
<dbReference type="Pfam" id="PF13412">
    <property type="entry name" value="HTH_24"/>
    <property type="match status" value="1"/>
</dbReference>
<dbReference type="InterPro" id="IPR000485">
    <property type="entry name" value="AsnC-type_HTH_dom"/>
</dbReference>
<dbReference type="PANTHER" id="PTHR30154">
    <property type="entry name" value="LEUCINE-RESPONSIVE REGULATORY PROTEIN"/>
    <property type="match status" value="1"/>
</dbReference>
<dbReference type="InterPro" id="IPR036388">
    <property type="entry name" value="WH-like_DNA-bd_sf"/>
</dbReference>
<dbReference type="PRINTS" id="PR00033">
    <property type="entry name" value="HTHASNC"/>
</dbReference>
<evidence type="ECO:0000259" key="4">
    <source>
        <dbReference type="PROSITE" id="PS50956"/>
    </source>
</evidence>
<name>A0ABY4QTE8_9ACTN</name>
<sequence length="171" mass="18120">MTSHTGAYQPDHLDLALLGALRANPRVGDLELSRLVKVARATVQSRLRRLEESGVIAGWGPEIDVTAAGYPVQAFVTLEIAQGALDDVLAELSSLPNVLEAYVTTGDADVLCKVGASSHLDLQDALLAINRTGVIVRSTSVVVLSTLIAPRSMPLLGTLISAREPRAPAYR</sequence>
<dbReference type="InterPro" id="IPR036390">
    <property type="entry name" value="WH_DNA-bd_sf"/>
</dbReference>
<dbReference type="InterPro" id="IPR019887">
    <property type="entry name" value="Tscrpt_reg_AsnC/Lrp_C"/>
</dbReference>
<evidence type="ECO:0000256" key="2">
    <source>
        <dbReference type="ARBA" id="ARBA00023125"/>
    </source>
</evidence>
<evidence type="ECO:0000313" key="6">
    <source>
        <dbReference type="Proteomes" id="UP001056336"/>
    </source>
</evidence>
<dbReference type="PROSITE" id="PS50956">
    <property type="entry name" value="HTH_ASNC_2"/>
    <property type="match status" value="1"/>
</dbReference>
<evidence type="ECO:0000313" key="5">
    <source>
        <dbReference type="EMBL" id="UQX86943.1"/>
    </source>
</evidence>